<feature type="domain" description="HNH Cas9-type" evidence="14">
    <location>
        <begin position="781"/>
        <end position="938"/>
    </location>
</feature>
<dbReference type="InterPro" id="IPR032237">
    <property type="entry name" value="Cas9_PI"/>
</dbReference>
<dbReference type="InterPro" id="IPR032239">
    <property type="entry name" value="Cas9-BH"/>
</dbReference>
<dbReference type="EC" id="3.1.-.-" evidence="13"/>
<evidence type="ECO:0000313" key="15">
    <source>
        <dbReference type="EMBL" id="PNH22230.1"/>
    </source>
</evidence>
<evidence type="ECO:0000256" key="1">
    <source>
        <dbReference type="ARBA" id="ARBA00001946"/>
    </source>
</evidence>
<evidence type="ECO:0000313" key="16">
    <source>
        <dbReference type="Proteomes" id="UP000242958"/>
    </source>
</evidence>
<dbReference type="PROSITE" id="PS51749">
    <property type="entry name" value="HNH_CAS9"/>
    <property type="match status" value="1"/>
</dbReference>
<evidence type="ECO:0000256" key="11">
    <source>
        <dbReference type="ARBA" id="ARBA00023211"/>
    </source>
</evidence>
<dbReference type="GO" id="GO:0003677">
    <property type="term" value="F:DNA binding"/>
    <property type="evidence" value="ECO:0007669"/>
    <property type="project" value="UniProtKB-UniRule"/>
</dbReference>
<reference evidence="15 16" key="1">
    <citation type="submission" date="2017-05" db="EMBL/GenBank/DDBJ databases">
        <authorList>
            <person name="Song R."/>
            <person name="Chenine A.L."/>
            <person name="Ruprecht R.M."/>
        </authorList>
    </citation>
    <scope>NUCLEOTIDE SEQUENCE [LARGE SCALE GENOMIC DNA]</scope>
    <source>
        <strain evidence="15 16">KA00229</strain>
    </source>
</reference>
<comment type="domain">
    <text evidence="13">Has 2 endonuclease domains. The discontinuous RuvC-like domain cleaves the target DNA noncomplementary to crRNA while the HNH nuclease domain cleaves the target DNA complementary to crRNA.</text>
</comment>
<evidence type="ECO:0000256" key="8">
    <source>
        <dbReference type="ARBA" id="ARBA00022884"/>
    </source>
</evidence>
<dbReference type="InterPro" id="IPR033114">
    <property type="entry name" value="HNH_CAS9"/>
</dbReference>
<dbReference type="Gene3D" id="3.30.420.10">
    <property type="entry name" value="Ribonuclease H-like superfamily/Ribonuclease H"/>
    <property type="match status" value="1"/>
</dbReference>
<dbReference type="InterPro" id="IPR055228">
    <property type="entry name" value="Cas9_RuvC"/>
</dbReference>
<dbReference type="GO" id="GO:0046872">
    <property type="term" value="F:metal ion binding"/>
    <property type="evidence" value="ECO:0007669"/>
    <property type="project" value="UniProtKB-UniRule"/>
</dbReference>
<gene>
    <name evidence="13" type="primary">cas9</name>
    <name evidence="15" type="ORF">CAL30_01155</name>
</gene>
<dbReference type="GO" id="GO:0016787">
    <property type="term" value="F:hydrolase activity"/>
    <property type="evidence" value="ECO:0007669"/>
    <property type="project" value="UniProtKB-KW"/>
</dbReference>
<dbReference type="NCBIfam" id="TIGR01865">
    <property type="entry name" value="cas_Csn1"/>
    <property type="match status" value="1"/>
</dbReference>
<evidence type="ECO:0000259" key="14">
    <source>
        <dbReference type="PROSITE" id="PS51749"/>
    </source>
</evidence>
<comment type="subunit">
    <text evidence="12 13">Monomer. Binds crRNA and tracrRNA.</text>
</comment>
<comment type="function">
    <text evidence="13">CRISPR (clustered regularly interspaced short palindromic repeat) is an adaptive immune system that provides protection against mobile genetic elements (viruses, transposable elements and conjugative plasmids). CRISPR clusters contain spacers, sequences complementary to antecedent mobile elements, and target invading nucleic acids. CRISPR clusters are transcribed and processed into CRISPR RNA (crRNA). In type II CRISPR systems correct processing of pre-crRNA requires a trans-encoded small RNA (tracrRNA), endogenous ribonuclease 3 (rnc) and this protein. The tracrRNA serves as a guide for ribonuclease 3-aided processing of pre-crRNA. Subsequently Cas9/crRNA/tracrRNA endonucleolytically cleaves linear or circular dsDNA target complementary to the spacer; Cas9 is inactive in the absence of the 2 guide RNAs (gRNA). Cas9 recognizes the protospacer adjacent motif (PAM) in the CRISPR repeat sequences to help distinguish self versus nonself, as targets within the bacterial CRISPR locus do not have PAMs. PAM recognition is also required for catalytic activity.</text>
</comment>
<name>A0A2J8BBT1_9FIRM</name>
<keyword evidence="9 13" id="KW-0051">Antiviral defense</keyword>
<dbReference type="Proteomes" id="UP000242958">
    <property type="component" value="Unassembled WGS sequence"/>
</dbReference>
<evidence type="ECO:0000256" key="3">
    <source>
        <dbReference type="ARBA" id="ARBA00022722"/>
    </source>
</evidence>
<dbReference type="GO" id="GO:0004519">
    <property type="term" value="F:endonuclease activity"/>
    <property type="evidence" value="ECO:0007669"/>
    <property type="project" value="UniProtKB-UniRule"/>
</dbReference>
<dbReference type="InterPro" id="IPR036397">
    <property type="entry name" value="RNaseH_sf"/>
</dbReference>
<evidence type="ECO:0000256" key="2">
    <source>
        <dbReference type="ARBA" id="ARBA00005244"/>
    </source>
</evidence>
<keyword evidence="6 13" id="KW-0378">Hydrolase</keyword>
<dbReference type="Pfam" id="PF16593">
    <property type="entry name" value="Cas9-BH"/>
    <property type="match status" value="1"/>
</dbReference>
<comment type="similarity">
    <text evidence="13">Belongs to the CRISPR-associated Cas9 family.</text>
</comment>
<keyword evidence="3 13" id="KW-0540">Nuclease</keyword>
<evidence type="ECO:0000256" key="7">
    <source>
        <dbReference type="ARBA" id="ARBA00022842"/>
    </source>
</evidence>
<evidence type="ECO:0000256" key="5">
    <source>
        <dbReference type="ARBA" id="ARBA00022759"/>
    </source>
</evidence>
<dbReference type="Pfam" id="PF16595">
    <property type="entry name" value="Cas9_PI"/>
    <property type="match status" value="1"/>
</dbReference>
<evidence type="ECO:0000256" key="10">
    <source>
        <dbReference type="ARBA" id="ARBA00023125"/>
    </source>
</evidence>
<dbReference type="HAMAP" id="MF_01480">
    <property type="entry name" value="Cas9"/>
    <property type="match status" value="1"/>
</dbReference>
<dbReference type="Pfam" id="PF13395">
    <property type="entry name" value="HNH_4"/>
    <property type="match status" value="1"/>
</dbReference>
<dbReference type="RefSeq" id="WP_102889036.1">
    <property type="nucleotide sequence ID" value="NZ_NFMF01000002.1"/>
</dbReference>
<dbReference type="EMBL" id="NFMF01000002">
    <property type="protein sequence ID" value="PNH22230.1"/>
    <property type="molecule type" value="Genomic_DNA"/>
</dbReference>
<keyword evidence="11" id="KW-0464">Manganese</keyword>
<keyword evidence="4" id="KW-0479">Metal-binding</keyword>
<dbReference type="Gene3D" id="1.10.30.50">
    <property type="match status" value="1"/>
</dbReference>
<dbReference type="InterPro" id="IPR003615">
    <property type="entry name" value="HNH_nuc"/>
</dbReference>
<evidence type="ECO:0000256" key="6">
    <source>
        <dbReference type="ARBA" id="ARBA00022801"/>
    </source>
</evidence>
<keyword evidence="5 13" id="KW-0255">Endonuclease</keyword>
<evidence type="ECO:0000256" key="9">
    <source>
        <dbReference type="ARBA" id="ARBA00023118"/>
    </source>
</evidence>
<evidence type="ECO:0000256" key="13">
    <source>
        <dbReference type="HAMAP-Rule" id="MF_01480"/>
    </source>
</evidence>
<comment type="caution">
    <text evidence="15">The sequence shown here is derived from an EMBL/GenBank/DDBJ whole genome shotgun (WGS) entry which is preliminary data.</text>
</comment>
<keyword evidence="10 13" id="KW-0238">DNA-binding</keyword>
<sequence length="1352" mass="156173">MKKWNREEYYVGLDIGTNSVGWAVATPDYRIPKFRGHKMWGSRLFAEGKRAAERRQFRTNRRRLARRRDRLQILEELFAEEMAKVDNTFFMRLKESKFFLEDKTVKEKHILFSTDDFDADRFYKDNPTIYHVRKRLMEEEPQDIRELFLAVHHILKYRGHFLFAGSLEQNGASIEELLRNLLGKQGLDILDDTIDSNEMVKILKNTGETKSDRKKSVQELWNPLKDKVKKAQAAEMAGLVLGLKSDISKLFANSDYKDLDSSIKNINFSSGDYEEKRNDYANSIGDDIVLLDTMKALYDTLILSHILQGKRSISAAKVEDYNTHRQQLRALKAILKPHKHLYNEMFRENNKEKLSNYVAYISSYSEGKRVNREGFYKYVQAVLKQVDDSPSKAAILEAIQLETFLPLLRVKDNAVIPHQIHQAELEAILETARKKYNFLNDVSDGVSVKDKIIQLFTFRIPYYVGPLNPHSGETVAGRKQGTGWVVRKQQGKVYPWNFADMVDVKASAEAFITNLTNKCTYLIGEDVLPKCSLLYSEFMLLNELNMIKYDGHELPVAIKRLYIEQVFKQEHKKQTKGRVLDFLKRNGLITGSATAVITGMDDSIKGDLQSYRDMVRIFGAGFDHSMAERIIRWVTLFGEAKDILENKIREVYGNSISDSQMRAIKKLKYADWGRLSQAFFIKIIGCDKSGVERNIITCLRESSQNLMEILSDQGTYIKQIKAWNHQHTTNMMDTLDYQLVDDLYVAPSVKRSIWQSLCIVDELVKIMGQAPKKIFVEVTRTNQAEKTKKDSRKKRLVELYTAIGKEGAAWKKEIEKHQAGDFRRKKLYLYYTQMGRCMYSHEPIAMDALFTSAYDIDHIYPQSLTKDDSWDNLVLVKSQLNKEKSDQYPLRPEIREKNKAHWQYLCRAGFISEKKYERLMRTTELTPEELSGFIARQLVETSQATKAVIGLLERIYKNTDICFVKAETVSQFRHQHHFIKIRELNNYHHAKDAYLNIVVGNVYHEKFTKNPREFIARSTERRPYNLNRMYDFDLLKQGRVIWQVPKSLETVQAMMKSNDVRITKKLLVQKGELYDATITKAHKAEEGKNFPLKGADARLRDVHRYGGYEKIKIAYYSVFSCCKKASDSIHTLIIPIPVYAAGLLQTEADLTAYVWQTKQKTKPIKDIYSAITPIYKKLCINTVVKINGFKYFLGGKTHDSVYIDPAIPVVLDEQAAAYLKAVSKVGRADDVENTAQAIDLITAEANEAFYDVLLKKMEAKIFAKAYQERVEKLASETARERFRKLSIGAQCSCLLEILNLLANNKTTFTFFKDKMGVTMSRWTRSMDLTKLEECIVYETSITGLYEKAVSLL</sequence>
<keyword evidence="7" id="KW-0460">Magnesium</keyword>
<comment type="caution">
    <text evidence="13">Lacks conserved residue(s) required for the propagation of feature annotation.</text>
</comment>
<accession>A0A2J8BBT1</accession>
<dbReference type="Pfam" id="PF22702">
    <property type="entry name" value="Cas9_RuvC"/>
    <property type="match status" value="1"/>
</dbReference>
<keyword evidence="8 13" id="KW-0694">RNA-binding</keyword>
<evidence type="ECO:0000256" key="12">
    <source>
        <dbReference type="ARBA" id="ARBA00046380"/>
    </source>
</evidence>
<dbReference type="GO" id="GO:0003723">
    <property type="term" value="F:RNA binding"/>
    <property type="evidence" value="ECO:0007669"/>
    <property type="project" value="UniProtKB-UniRule"/>
</dbReference>
<organism evidence="15 16">
    <name type="scientific">Megasphaera hutchinsoni</name>
    <dbReference type="NCBI Taxonomy" id="1588748"/>
    <lineage>
        <taxon>Bacteria</taxon>
        <taxon>Bacillati</taxon>
        <taxon>Bacillota</taxon>
        <taxon>Negativicutes</taxon>
        <taxon>Veillonellales</taxon>
        <taxon>Veillonellaceae</taxon>
        <taxon>Megasphaera</taxon>
    </lineage>
</organism>
<protein>
    <recommendedName>
        <fullName evidence="13">CRISPR-associated endonuclease Cas9</fullName>
        <ecNumber evidence="13">3.1.-.-</ecNumber>
    </recommendedName>
</protein>
<dbReference type="InterPro" id="IPR032240">
    <property type="entry name" value="Cas9_REC"/>
</dbReference>
<comment type="similarity">
    <text evidence="2">Belongs to the CRISPR-associated protein Cas9 family. Subtype II-A subfamily.</text>
</comment>
<dbReference type="Pfam" id="PF16592">
    <property type="entry name" value="Cas9_REC"/>
    <property type="match status" value="1"/>
</dbReference>
<proteinExistence type="inferred from homology"/>
<feature type="active site" description="For RuvC-like nuclease domain" evidence="13">
    <location>
        <position position="14"/>
    </location>
</feature>
<evidence type="ECO:0000256" key="4">
    <source>
        <dbReference type="ARBA" id="ARBA00022723"/>
    </source>
</evidence>
<dbReference type="InterPro" id="IPR028629">
    <property type="entry name" value="Cas9"/>
</dbReference>
<dbReference type="GO" id="GO:0051607">
    <property type="term" value="P:defense response to virus"/>
    <property type="evidence" value="ECO:0007669"/>
    <property type="project" value="UniProtKB-UniRule"/>
</dbReference>
<feature type="active site" description="Proton acceptor for HNH nuclease domain" evidence="13">
    <location>
        <position position="858"/>
    </location>
</feature>
<comment type="cofactor">
    <cofactor evidence="1">
        <name>Mg(2+)</name>
        <dbReference type="ChEBI" id="CHEBI:18420"/>
    </cofactor>
</comment>
<dbReference type="GO" id="GO:0043571">
    <property type="term" value="P:maintenance of CRISPR repeat elements"/>
    <property type="evidence" value="ECO:0007669"/>
    <property type="project" value="UniProtKB-UniRule"/>
</dbReference>